<organism evidence="1 2">
    <name type="scientific">Ceratopteris richardii</name>
    <name type="common">Triangle waterfern</name>
    <dbReference type="NCBI Taxonomy" id="49495"/>
    <lineage>
        <taxon>Eukaryota</taxon>
        <taxon>Viridiplantae</taxon>
        <taxon>Streptophyta</taxon>
        <taxon>Embryophyta</taxon>
        <taxon>Tracheophyta</taxon>
        <taxon>Polypodiopsida</taxon>
        <taxon>Polypodiidae</taxon>
        <taxon>Polypodiales</taxon>
        <taxon>Pteridineae</taxon>
        <taxon>Pteridaceae</taxon>
        <taxon>Parkerioideae</taxon>
        <taxon>Ceratopteris</taxon>
    </lineage>
</organism>
<dbReference type="Proteomes" id="UP000825935">
    <property type="component" value="Chromosome 36"/>
</dbReference>
<dbReference type="PANTHER" id="PTHR46880">
    <property type="entry name" value="RAS-ASSOCIATING DOMAIN-CONTAINING PROTEIN"/>
    <property type="match status" value="1"/>
</dbReference>
<proteinExistence type="predicted"/>
<dbReference type="SUPFAM" id="SSF53098">
    <property type="entry name" value="Ribonuclease H-like"/>
    <property type="match status" value="1"/>
</dbReference>
<accession>A0A8T2QBI0</accession>
<reference evidence="1" key="1">
    <citation type="submission" date="2021-08" db="EMBL/GenBank/DDBJ databases">
        <title>WGS assembly of Ceratopteris richardii.</title>
        <authorList>
            <person name="Marchant D.B."/>
            <person name="Chen G."/>
            <person name="Jenkins J."/>
            <person name="Shu S."/>
            <person name="Leebens-Mack J."/>
            <person name="Grimwood J."/>
            <person name="Schmutz J."/>
            <person name="Soltis P."/>
            <person name="Soltis D."/>
            <person name="Chen Z.-H."/>
        </authorList>
    </citation>
    <scope>NUCLEOTIDE SEQUENCE</scope>
    <source>
        <strain evidence="1">Whitten #5841</strain>
        <tissue evidence="1">Leaf</tissue>
    </source>
</reference>
<sequence length="406" mass="46979">MKCIWCEKYRVEGPWGKGDGCKIILNNAIRKHNLSIEHLLVLACLIDRGHALEQEVLGVELQIAKQDLALAKYEALYELAYALDVKDMPQHKDYSSSINAIAEKKNIVCISKYLKIQQRNYFLRSPYYSLMLDKSTDKSLEKYLIVYISFLEKYGFGYCKCQFLHLDTVKDRHANTKYDSLLNMLCEMGLNLRKLIGISTDGHSSMLGYLEGLVAKLTRDFPNLIYVHCVAHTASLALIIDACKMYPCLSYIDTIANKIYSWISASSLRHAEFKKSLEDMNNQALDALQIHNNLKSFFDTLYYGFEGMNFKDAWIVFSNTLHWHQTFPSLLKLWQMVLVLPISSPPCQRGFSKHKIIKNDHHQCLNIKTFDMLVRISLLGPTYAPMDWEEIYAIWEESRDHRISDL</sequence>
<gene>
    <name evidence="1" type="ORF">KP509_36G044300</name>
</gene>
<dbReference type="EMBL" id="CM035441">
    <property type="protein sequence ID" value="KAH7281382.1"/>
    <property type="molecule type" value="Genomic_DNA"/>
</dbReference>
<protein>
    <submittedName>
        <fullName evidence="1">Uncharacterized protein</fullName>
    </submittedName>
</protein>
<comment type="caution">
    <text evidence="1">The sequence shown here is derived from an EMBL/GenBank/DDBJ whole genome shotgun (WGS) entry which is preliminary data.</text>
</comment>
<dbReference type="AlphaFoldDB" id="A0A8T2QBI0"/>
<name>A0A8T2QBI0_CERRI</name>
<dbReference type="InterPro" id="IPR012337">
    <property type="entry name" value="RNaseH-like_sf"/>
</dbReference>
<evidence type="ECO:0000313" key="1">
    <source>
        <dbReference type="EMBL" id="KAH7281382.1"/>
    </source>
</evidence>
<dbReference type="OrthoDB" id="6621980at2759"/>
<evidence type="ECO:0000313" key="2">
    <source>
        <dbReference type="Proteomes" id="UP000825935"/>
    </source>
</evidence>
<keyword evidence="2" id="KW-1185">Reference proteome</keyword>
<dbReference type="PANTHER" id="PTHR46880:SF5">
    <property type="entry name" value="DUF4371 DOMAIN-CONTAINING PROTEIN"/>
    <property type="match status" value="1"/>
</dbReference>